<evidence type="ECO:0000313" key="1">
    <source>
        <dbReference type="EMBL" id="CAA9561728.1"/>
    </source>
</evidence>
<feature type="non-terminal residue" evidence="1">
    <location>
        <position position="1"/>
    </location>
</feature>
<feature type="non-terminal residue" evidence="1">
    <location>
        <position position="66"/>
    </location>
</feature>
<dbReference type="EMBL" id="CADCWO010000045">
    <property type="protein sequence ID" value="CAA9561728.1"/>
    <property type="molecule type" value="Genomic_DNA"/>
</dbReference>
<organism evidence="1">
    <name type="scientific">uncultured Synechococcales cyanobacterium</name>
    <dbReference type="NCBI Taxonomy" id="1936017"/>
    <lineage>
        <taxon>Bacteria</taxon>
        <taxon>Bacillati</taxon>
        <taxon>Cyanobacteriota</taxon>
        <taxon>Cyanophyceae</taxon>
        <taxon>Synechococcales</taxon>
        <taxon>environmental samples</taxon>
    </lineage>
</organism>
<protein>
    <submittedName>
        <fullName evidence="1">Uncharacterized protein</fullName>
    </submittedName>
</protein>
<accession>A0A6J4UX32</accession>
<proteinExistence type="predicted"/>
<reference evidence="1" key="1">
    <citation type="submission" date="2020-02" db="EMBL/GenBank/DDBJ databases">
        <authorList>
            <person name="Meier V. D."/>
        </authorList>
    </citation>
    <scope>NUCLEOTIDE SEQUENCE</scope>
    <source>
        <strain evidence="1">AVDCRST_MAG81</strain>
    </source>
</reference>
<name>A0A6J4UX32_9CYAN</name>
<gene>
    <name evidence="1" type="ORF">AVDCRST_MAG81-656</name>
</gene>
<dbReference type="AlphaFoldDB" id="A0A6J4UX32"/>
<sequence length="66" mass="6793">ALLDGLASPHCLSLSCTSLPLGVALSSRTAGRTLNCSIFFSSGEGWLSGCVQSGPWALIRLSLAEL</sequence>